<dbReference type="AlphaFoldDB" id="A0A2K5WMX4"/>
<feature type="compositionally biased region" description="Polar residues" evidence="2">
    <location>
        <begin position="12"/>
        <end position="24"/>
    </location>
</feature>
<evidence type="ECO:0000256" key="2">
    <source>
        <dbReference type="SAM" id="MobiDB-lite"/>
    </source>
</evidence>
<evidence type="ECO:0000313" key="4">
    <source>
        <dbReference type="Proteomes" id="UP000233100"/>
    </source>
</evidence>
<accession>A0A2K5WMX4</accession>
<dbReference type="Bgee" id="ENSMFAG00000038554">
    <property type="expression patterns" value="Expressed in temporal lobe and 1 other cell type or tissue"/>
</dbReference>
<dbReference type="GeneTree" id="ENSGT00390000003220"/>
<feature type="region of interest" description="Disordered" evidence="2">
    <location>
        <begin position="1"/>
        <end position="37"/>
    </location>
</feature>
<keyword evidence="1" id="KW-0175">Coiled coil</keyword>
<reference evidence="3" key="3">
    <citation type="submission" date="2025-09" db="UniProtKB">
        <authorList>
            <consortium name="Ensembl"/>
        </authorList>
    </citation>
    <scope>IDENTIFICATION</scope>
</reference>
<proteinExistence type="predicted"/>
<reference evidence="3" key="2">
    <citation type="submission" date="2025-08" db="UniProtKB">
        <authorList>
            <consortium name="Ensembl"/>
        </authorList>
    </citation>
    <scope>IDENTIFICATION</scope>
</reference>
<keyword evidence="4" id="KW-1185">Reference proteome</keyword>
<dbReference type="Proteomes" id="UP000233100">
    <property type="component" value="Chromosome 5"/>
</dbReference>
<name>A0A2K5WMX4_MACFA</name>
<reference evidence="3 4" key="1">
    <citation type="submission" date="2013-03" db="EMBL/GenBank/DDBJ databases">
        <authorList>
            <person name="Warren W."/>
            <person name="Wilson R.K."/>
        </authorList>
    </citation>
    <scope>NUCLEOTIDE SEQUENCE</scope>
</reference>
<evidence type="ECO:0000313" key="3">
    <source>
        <dbReference type="Ensembl" id="ENSMFAP00000038375.2"/>
    </source>
</evidence>
<dbReference type="PANTHER" id="PTHR36866:SF1">
    <property type="entry name" value="GENE 1043-RELATED"/>
    <property type="match status" value="1"/>
</dbReference>
<organism evidence="3 4">
    <name type="scientific">Macaca fascicularis</name>
    <name type="common">Crab-eating macaque</name>
    <name type="synonym">Cynomolgus monkey</name>
    <dbReference type="NCBI Taxonomy" id="9541"/>
    <lineage>
        <taxon>Eukaryota</taxon>
        <taxon>Metazoa</taxon>
        <taxon>Chordata</taxon>
        <taxon>Craniata</taxon>
        <taxon>Vertebrata</taxon>
        <taxon>Euteleostomi</taxon>
        <taxon>Mammalia</taxon>
        <taxon>Eutheria</taxon>
        <taxon>Euarchontoglires</taxon>
        <taxon>Primates</taxon>
        <taxon>Haplorrhini</taxon>
        <taxon>Catarrhini</taxon>
        <taxon>Cercopithecidae</taxon>
        <taxon>Cercopithecinae</taxon>
        <taxon>Macaca</taxon>
    </lineage>
</organism>
<dbReference type="VEuPathDB" id="HostDB:ENSMFAG00000038554"/>
<feature type="coiled-coil region" evidence="1">
    <location>
        <begin position="63"/>
        <end position="94"/>
    </location>
</feature>
<dbReference type="Ensembl" id="ENSMFAT00000012630.2">
    <property type="protein sequence ID" value="ENSMFAP00000038375.2"/>
    <property type="gene ID" value="ENSMFAG00000038554.2"/>
</dbReference>
<dbReference type="Pfam" id="PF15030">
    <property type="entry name" value="DUF4527"/>
    <property type="match status" value="1"/>
</dbReference>
<dbReference type="PANTHER" id="PTHR36866">
    <property type="entry name" value="CHROMOSOME 4 OPEN READING FRAME 50"/>
    <property type="match status" value="1"/>
</dbReference>
<evidence type="ECO:0000256" key="1">
    <source>
        <dbReference type="SAM" id="Coils"/>
    </source>
</evidence>
<dbReference type="InterPro" id="IPR032771">
    <property type="entry name" value="DUF4527"/>
</dbReference>
<protein>
    <submittedName>
        <fullName evidence="3">Uncharacterized protein</fullName>
    </submittedName>
</protein>
<sequence length="299" mass="33032">MEKDKRPRCSVAQGQALRSLSNGPAPQDSEAEVTEEDPRLRAQQLHHRVLTLQCQLRDQGAAHQASRDEAARLQEELQTKLEELQKKQHEAKLAVTPLKAKIASLVQKCRERNRLITHLLQELHRHGLGNLPLSELAQNMLNDVALAEYAATFLAPGVPETSHHLDIKSEMTAALRAQTYLLNPEMDSVLQSSWSSESCPVPKPEWPAQTAQLDSLKLPLSLVSMLDPGTCLAAVTVEQGLHAQRLQEKGGMPCPALQADDVPAPSELLSPARILAFHQELRQSICSNSQVHKSPLELM</sequence>